<organism evidence="2 3">
    <name type="scientific">Amycolatopsis eburnea</name>
    <dbReference type="NCBI Taxonomy" id="2267691"/>
    <lineage>
        <taxon>Bacteria</taxon>
        <taxon>Bacillati</taxon>
        <taxon>Actinomycetota</taxon>
        <taxon>Actinomycetes</taxon>
        <taxon>Pseudonocardiales</taxon>
        <taxon>Pseudonocardiaceae</taxon>
        <taxon>Amycolatopsis</taxon>
    </lineage>
</organism>
<reference evidence="2 3" key="1">
    <citation type="submission" date="2018-12" db="EMBL/GenBank/DDBJ databases">
        <title>Amycolatopsis eburnea sp. nov. actinomycete associate with arbuscular mycorrhiza fungal spore.</title>
        <authorList>
            <person name="Lumyong S."/>
            <person name="Chaiya L."/>
        </authorList>
    </citation>
    <scope>NUCLEOTIDE SEQUENCE [LARGE SCALE GENOMIC DNA]</scope>
    <source>
        <strain evidence="2 3">GLM-1</strain>
    </source>
</reference>
<gene>
    <name evidence="2" type="ORF">EIY87_40000</name>
</gene>
<evidence type="ECO:0000256" key="1">
    <source>
        <dbReference type="SAM" id="Phobius"/>
    </source>
</evidence>
<keyword evidence="1" id="KW-0812">Transmembrane</keyword>
<feature type="transmembrane region" description="Helical" evidence="1">
    <location>
        <begin position="81"/>
        <end position="102"/>
    </location>
</feature>
<comment type="caution">
    <text evidence="2">The sequence shown here is derived from an EMBL/GenBank/DDBJ whole genome shotgun (WGS) entry which is preliminary data.</text>
</comment>
<keyword evidence="1" id="KW-0472">Membrane</keyword>
<proteinExistence type="predicted"/>
<protein>
    <submittedName>
        <fullName evidence="2">Uncharacterized protein</fullName>
    </submittedName>
</protein>
<sequence>MTNAVNGKAVLHLPRLVARVDRLMAAAVTAQAVLVLADFLLLGLLAGGVALLEGACLAVFGIVGPAIGVTRHFRVAARDGAGLVLASAAGSLVLGLLFHFALGGPASLRVIVHSGASLARLFEVSVTLQVAASAAAVLVAALALRRRTSILSLGRLPG</sequence>
<feature type="transmembrane region" description="Helical" evidence="1">
    <location>
        <begin position="122"/>
        <end position="144"/>
    </location>
</feature>
<keyword evidence="1" id="KW-1133">Transmembrane helix</keyword>
<evidence type="ECO:0000313" key="2">
    <source>
        <dbReference type="EMBL" id="RSD09237.1"/>
    </source>
</evidence>
<keyword evidence="3" id="KW-1185">Reference proteome</keyword>
<feature type="transmembrane region" description="Helical" evidence="1">
    <location>
        <begin position="23"/>
        <end position="44"/>
    </location>
</feature>
<dbReference type="EMBL" id="RSEC01000061">
    <property type="protein sequence ID" value="RSD09237.1"/>
    <property type="molecule type" value="Genomic_DNA"/>
</dbReference>
<feature type="transmembrane region" description="Helical" evidence="1">
    <location>
        <begin position="50"/>
        <end position="69"/>
    </location>
</feature>
<dbReference type="AlphaFoldDB" id="A0A3R9DSV6"/>
<dbReference type="RefSeq" id="WP_125315178.1">
    <property type="nucleotide sequence ID" value="NZ_RSEC01000061.1"/>
</dbReference>
<evidence type="ECO:0000313" key="3">
    <source>
        <dbReference type="Proteomes" id="UP000267081"/>
    </source>
</evidence>
<name>A0A3R9DSV6_9PSEU</name>
<dbReference type="Proteomes" id="UP000267081">
    <property type="component" value="Unassembled WGS sequence"/>
</dbReference>
<accession>A0A3R9DSV6</accession>